<organism evidence="3 4">
    <name type="scientific">Solimicrobium silvestre</name>
    <dbReference type="NCBI Taxonomy" id="2099400"/>
    <lineage>
        <taxon>Bacteria</taxon>
        <taxon>Pseudomonadati</taxon>
        <taxon>Pseudomonadota</taxon>
        <taxon>Betaproteobacteria</taxon>
        <taxon>Burkholderiales</taxon>
        <taxon>Oxalobacteraceae</taxon>
        <taxon>Solimicrobium</taxon>
    </lineage>
</organism>
<dbReference type="Pfam" id="PF03922">
    <property type="entry name" value="OmpW"/>
    <property type="match status" value="1"/>
</dbReference>
<evidence type="ECO:0000313" key="4">
    <source>
        <dbReference type="Proteomes" id="UP000237839"/>
    </source>
</evidence>
<dbReference type="SUPFAM" id="SSF56925">
    <property type="entry name" value="OMPA-like"/>
    <property type="match status" value="1"/>
</dbReference>
<dbReference type="OrthoDB" id="9807574at2"/>
<evidence type="ECO:0000256" key="2">
    <source>
        <dbReference type="SAM" id="SignalP"/>
    </source>
</evidence>
<dbReference type="RefSeq" id="WP_105533366.1">
    <property type="nucleotide sequence ID" value="NZ_PUGF01000020.1"/>
</dbReference>
<dbReference type="Proteomes" id="UP000237839">
    <property type="component" value="Unassembled WGS sequence"/>
</dbReference>
<keyword evidence="4" id="KW-1185">Reference proteome</keyword>
<dbReference type="Gene3D" id="2.40.160.20">
    <property type="match status" value="1"/>
</dbReference>
<proteinExistence type="predicted"/>
<comment type="subcellular location">
    <subcellularLocation>
        <location evidence="1">Cell outer membrane</location>
    </subcellularLocation>
</comment>
<dbReference type="InterPro" id="IPR005618">
    <property type="entry name" value="OMPW"/>
</dbReference>
<dbReference type="PANTHER" id="PTHR36920">
    <property type="match status" value="1"/>
</dbReference>
<dbReference type="EMBL" id="PUGF01000020">
    <property type="protein sequence ID" value="PRC91682.1"/>
    <property type="molecule type" value="Genomic_DNA"/>
</dbReference>
<dbReference type="GO" id="GO:0009279">
    <property type="term" value="C:cell outer membrane"/>
    <property type="evidence" value="ECO:0007669"/>
    <property type="project" value="UniProtKB-SubCell"/>
</dbReference>
<reference evidence="3 4" key="1">
    <citation type="submission" date="2018-02" db="EMBL/GenBank/DDBJ databases">
        <title>Solimicrobium silvestre gen. nov., sp. nov., isolated from alpine forest soil.</title>
        <authorList>
            <person name="Margesin R."/>
            <person name="Albuquerque L."/>
            <person name="Zhang D.-C."/>
            <person name="Froufe H.J.C."/>
            <person name="Severino R."/>
            <person name="Roxo I."/>
            <person name="Egas C."/>
            <person name="Da Costa M.S."/>
        </authorList>
    </citation>
    <scope>NUCLEOTIDE SEQUENCE [LARGE SCALE GENOMIC DNA]</scope>
    <source>
        <strain evidence="3 4">S20-91</strain>
    </source>
</reference>
<gene>
    <name evidence="3" type="ORF">S2091_3620</name>
</gene>
<comment type="caution">
    <text evidence="3">The sequence shown here is derived from an EMBL/GenBank/DDBJ whole genome shotgun (WGS) entry which is preliminary data.</text>
</comment>
<sequence>MSSQLTTLYKISALAVAAISSASASAQSAGDTIVSAGWAHIAPQDSSTPLRITSPMSASLPGSGASVDPTNTLGFSVTRFLTDNWATSLDLGIPPTYKLQGTGSLASVGQIGEAKQWAPTLLGKYFFADSNAQFRPFVGVGATYVRYTDISLTQNFQQTVAGTLGLLSQGAIKATDTSAKLSSSWAPVVNVGINYAITKDWSASFSVSYVRLKTTADLTTTTNVGPVLSTTKLTLNPIVTYLSVGYRF</sequence>
<dbReference type="GO" id="GO:0055085">
    <property type="term" value="P:transmembrane transport"/>
    <property type="evidence" value="ECO:0007669"/>
    <property type="project" value="TreeGrafter"/>
</dbReference>
<evidence type="ECO:0000256" key="1">
    <source>
        <dbReference type="ARBA" id="ARBA00004442"/>
    </source>
</evidence>
<keyword evidence="2" id="KW-0732">Signal</keyword>
<name>A0A2S9GVC6_9BURK</name>
<accession>A0A2S9GVC6</accession>
<dbReference type="InterPro" id="IPR011250">
    <property type="entry name" value="OMP/PagP_B-barrel"/>
</dbReference>
<dbReference type="AlphaFoldDB" id="A0A2S9GVC6"/>
<feature type="chain" id="PRO_5015702331" evidence="2">
    <location>
        <begin position="27"/>
        <end position="248"/>
    </location>
</feature>
<dbReference type="PANTHER" id="PTHR36920:SF1">
    <property type="entry name" value="OUTER MEMBRANE PROTEIN W"/>
    <property type="match status" value="1"/>
</dbReference>
<evidence type="ECO:0000313" key="3">
    <source>
        <dbReference type="EMBL" id="PRC91682.1"/>
    </source>
</evidence>
<protein>
    <submittedName>
        <fullName evidence="3">Outer membrane insertion C-terminal signal</fullName>
    </submittedName>
</protein>
<feature type="signal peptide" evidence="2">
    <location>
        <begin position="1"/>
        <end position="26"/>
    </location>
</feature>